<keyword evidence="1" id="KW-1133">Transmembrane helix</keyword>
<reference evidence="2" key="1">
    <citation type="journal article" date="2020" name="Nature">
        <title>Giant virus diversity and host interactions through global metagenomics.</title>
        <authorList>
            <person name="Schulz F."/>
            <person name="Roux S."/>
            <person name="Paez-Espino D."/>
            <person name="Jungbluth S."/>
            <person name="Walsh D.A."/>
            <person name="Denef V.J."/>
            <person name="McMahon K.D."/>
            <person name="Konstantinidis K.T."/>
            <person name="Eloe-Fadrosh E.A."/>
            <person name="Kyrpides N.C."/>
            <person name="Woyke T."/>
        </authorList>
    </citation>
    <scope>NUCLEOTIDE SEQUENCE</scope>
    <source>
        <strain evidence="2">GVMAG-M-3300009422-16</strain>
    </source>
</reference>
<keyword evidence="1" id="KW-0812">Transmembrane</keyword>
<feature type="transmembrane region" description="Helical" evidence="1">
    <location>
        <begin position="33"/>
        <end position="52"/>
    </location>
</feature>
<accession>A0A6C0B4M7</accession>
<feature type="transmembrane region" description="Helical" evidence="1">
    <location>
        <begin position="6"/>
        <end position="21"/>
    </location>
</feature>
<protein>
    <submittedName>
        <fullName evidence="2">Uncharacterized protein</fullName>
    </submittedName>
</protein>
<evidence type="ECO:0000313" key="2">
    <source>
        <dbReference type="EMBL" id="QHS86761.1"/>
    </source>
</evidence>
<sequence>MNFIVVLIITIVLTVGVYLIHNKILKKETNKVTLLKLVGLGLLLSVMNYLIMTNSNTGFTKLLGDFDTGNPTF</sequence>
<evidence type="ECO:0000256" key="1">
    <source>
        <dbReference type="SAM" id="Phobius"/>
    </source>
</evidence>
<keyword evidence="1" id="KW-0472">Membrane</keyword>
<proteinExistence type="predicted"/>
<dbReference type="EMBL" id="MN739061">
    <property type="protein sequence ID" value="QHS86761.1"/>
    <property type="molecule type" value="Genomic_DNA"/>
</dbReference>
<name>A0A6C0B4M7_9ZZZZ</name>
<organism evidence="2">
    <name type="scientific">viral metagenome</name>
    <dbReference type="NCBI Taxonomy" id="1070528"/>
    <lineage>
        <taxon>unclassified sequences</taxon>
        <taxon>metagenomes</taxon>
        <taxon>organismal metagenomes</taxon>
    </lineage>
</organism>
<dbReference type="AlphaFoldDB" id="A0A6C0B4M7"/>